<accession>A0A418T4K0</accession>
<dbReference type="EMBL" id="QZCG01000002">
    <property type="protein sequence ID" value="RJE88020.1"/>
    <property type="molecule type" value="Genomic_DNA"/>
</dbReference>
<dbReference type="RefSeq" id="WP_119746045.1">
    <property type="nucleotide sequence ID" value="NZ_QZCG01000002.1"/>
</dbReference>
<gene>
    <name evidence="1" type="ORF">D3P04_03645</name>
</gene>
<evidence type="ECO:0000313" key="2">
    <source>
        <dbReference type="Proteomes" id="UP000284202"/>
    </source>
</evidence>
<dbReference type="InterPro" id="IPR023393">
    <property type="entry name" value="START-like_dom_sf"/>
</dbReference>
<dbReference type="OrthoDB" id="7860307at2"/>
<sequence>MKFSTRIDADQPAPQFFDKVNDFNRLEELLIARGASVTRIDPAKEPGTGMAWDIVFDWRGKERRIRMEVTRFDRPEHVTMTGHSDSLEITIDSTIIALSQNRSRLVYELDIHPRNMRARLMLQTAKLGKARLDRRYEHRIRELISELGALG</sequence>
<dbReference type="SUPFAM" id="SSF55961">
    <property type="entry name" value="Bet v1-like"/>
    <property type="match status" value="1"/>
</dbReference>
<dbReference type="Gene3D" id="3.30.530.20">
    <property type="match status" value="1"/>
</dbReference>
<name>A0A418T4K0_9RHOB</name>
<evidence type="ECO:0000313" key="1">
    <source>
        <dbReference type="EMBL" id="RJE88020.1"/>
    </source>
</evidence>
<dbReference type="Proteomes" id="UP000284202">
    <property type="component" value="Unassembled WGS sequence"/>
</dbReference>
<evidence type="ECO:0008006" key="3">
    <source>
        <dbReference type="Google" id="ProtNLM"/>
    </source>
</evidence>
<protein>
    <recommendedName>
        <fullName evidence="3">SRPBCC family protein</fullName>
    </recommendedName>
</protein>
<organism evidence="1 2">
    <name type="scientific">Paracoccus onubensis</name>
    <dbReference type="NCBI Taxonomy" id="1675788"/>
    <lineage>
        <taxon>Bacteria</taxon>
        <taxon>Pseudomonadati</taxon>
        <taxon>Pseudomonadota</taxon>
        <taxon>Alphaproteobacteria</taxon>
        <taxon>Rhodobacterales</taxon>
        <taxon>Paracoccaceae</taxon>
        <taxon>Paracoccus</taxon>
    </lineage>
</organism>
<dbReference type="AlphaFoldDB" id="A0A418T4K0"/>
<proteinExistence type="predicted"/>
<keyword evidence="2" id="KW-1185">Reference proteome</keyword>
<reference evidence="2" key="1">
    <citation type="submission" date="2018-09" db="EMBL/GenBank/DDBJ databases">
        <title>Acidovorax cavernicola nov. sp. isolated from Gruta de las Maravillas (Aracena, Spain).</title>
        <authorList>
            <person name="Jurado V."/>
            <person name="Gutierrez-Patricio S."/>
            <person name="Gonzalez-Pimentel J.L."/>
            <person name="Miller A.Z."/>
            <person name="Laiz L."/>
            <person name="Saiz-Jimenez C."/>
        </authorList>
    </citation>
    <scope>NUCLEOTIDE SEQUENCE [LARGE SCALE GENOMIC DNA]</scope>
    <source>
        <strain evidence="2">1011MAR3C25</strain>
    </source>
</reference>
<comment type="caution">
    <text evidence="1">The sequence shown here is derived from an EMBL/GenBank/DDBJ whole genome shotgun (WGS) entry which is preliminary data.</text>
</comment>